<protein>
    <submittedName>
        <fullName evidence="2">DUF2188 domain-containing protein</fullName>
    </submittedName>
</protein>
<dbReference type="EMBL" id="JAPDHZ010000003">
    <property type="protein sequence ID" value="MDG0791364.1"/>
    <property type="molecule type" value="Genomic_DNA"/>
</dbReference>
<organism evidence="2 3">
    <name type="scientific">Cohnella ginsengisoli</name>
    <dbReference type="NCBI Taxonomy" id="425004"/>
    <lineage>
        <taxon>Bacteria</taxon>
        <taxon>Bacillati</taxon>
        <taxon>Bacillota</taxon>
        <taxon>Bacilli</taxon>
        <taxon>Bacillales</taxon>
        <taxon>Paenibacillaceae</taxon>
        <taxon>Cohnella</taxon>
    </lineage>
</organism>
<name>A0A9X4KH07_9BACL</name>
<dbReference type="Pfam" id="PF09954">
    <property type="entry name" value="DUF2188"/>
    <property type="match status" value="1"/>
</dbReference>
<evidence type="ECO:0000256" key="1">
    <source>
        <dbReference type="SAM" id="MobiDB-lite"/>
    </source>
</evidence>
<feature type="region of interest" description="Disordered" evidence="1">
    <location>
        <begin position="1"/>
        <end position="25"/>
    </location>
</feature>
<evidence type="ECO:0000313" key="2">
    <source>
        <dbReference type="EMBL" id="MDG0791364.1"/>
    </source>
</evidence>
<dbReference type="AlphaFoldDB" id="A0A9X4KH07"/>
<accession>A0A9X4KH07</accession>
<gene>
    <name evidence="2" type="ORF">OMP38_11170</name>
</gene>
<feature type="region of interest" description="Disordered" evidence="1">
    <location>
        <begin position="53"/>
        <end position="72"/>
    </location>
</feature>
<sequence>MPNQHVVPHEKGWAVRGEGSSRPEVVTNTKQEAVEAARKLAQEQRSELVIHGMDGRIQTKDSHGHDPFPPKG</sequence>
<proteinExistence type="predicted"/>
<evidence type="ECO:0000313" key="3">
    <source>
        <dbReference type="Proteomes" id="UP001153387"/>
    </source>
</evidence>
<keyword evidence="3" id="KW-1185">Reference proteome</keyword>
<comment type="caution">
    <text evidence="2">The sequence shown here is derived from an EMBL/GenBank/DDBJ whole genome shotgun (WGS) entry which is preliminary data.</text>
</comment>
<reference evidence="2 3" key="1">
    <citation type="submission" date="2022-10" db="EMBL/GenBank/DDBJ databases">
        <title>Comparative genomic analysis of Cohnella hashimotonis sp. nov., isolated from the International Space Station.</title>
        <authorList>
            <person name="Simpson A."/>
            <person name="Venkateswaran K."/>
        </authorList>
    </citation>
    <scope>NUCLEOTIDE SEQUENCE [LARGE SCALE GENOMIC DNA]</scope>
    <source>
        <strain evidence="2 3">DSM 18997</strain>
    </source>
</reference>
<dbReference type="Proteomes" id="UP001153387">
    <property type="component" value="Unassembled WGS sequence"/>
</dbReference>
<dbReference type="RefSeq" id="WP_277565252.1">
    <property type="nucleotide sequence ID" value="NZ_JAPDHZ010000003.1"/>
</dbReference>
<dbReference type="InterPro" id="IPR018691">
    <property type="entry name" value="DUF2188"/>
</dbReference>